<evidence type="ECO:0000256" key="4">
    <source>
        <dbReference type="ARBA" id="ARBA00023136"/>
    </source>
</evidence>
<feature type="transmembrane region" description="Helical" evidence="6">
    <location>
        <begin position="145"/>
        <end position="168"/>
    </location>
</feature>
<dbReference type="InParanoid" id="A0A1Y2G0K7"/>
<evidence type="ECO:0000256" key="2">
    <source>
        <dbReference type="ARBA" id="ARBA00022692"/>
    </source>
</evidence>
<feature type="domain" description="G protein-coupled receptor GPR1/2/3 C-terminal" evidence="7">
    <location>
        <begin position="232"/>
        <end position="291"/>
    </location>
</feature>
<dbReference type="GO" id="GO:0007189">
    <property type="term" value="P:adenylate cyclase-activating G protein-coupled receptor signaling pathway"/>
    <property type="evidence" value="ECO:0007669"/>
    <property type="project" value="TreeGrafter"/>
</dbReference>
<dbReference type="EMBL" id="MCGR01000004">
    <property type="protein sequence ID" value="ORY90172.1"/>
    <property type="molecule type" value="Genomic_DNA"/>
</dbReference>
<feature type="transmembrane region" description="Helical" evidence="6">
    <location>
        <begin position="271"/>
        <end position="291"/>
    </location>
</feature>
<keyword evidence="9" id="KW-1185">Reference proteome</keyword>
<keyword evidence="4 6" id="KW-0472">Membrane</keyword>
<feature type="compositionally biased region" description="Basic and acidic residues" evidence="5">
    <location>
        <begin position="379"/>
        <end position="389"/>
    </location>
</feature>
<dbReference type="SUPFAM" id="SSF81321">
    <property type="entry name" value="Family A G protein-coupled receptor-like"/>
    <property type="match status" value="1"/>
</dbReference>
<name>A0A1Y2G0K7_9BASI</name>
<dbReference type="GO" id="GO:0005886">
    <property type="term" value="C:plasma membrane"/>
    <property type="evidence" value="ECO:0007669"/>
    <property type="project" value="TreeGrafter"/>
</dbReference>
<feature type="transmembrane region" description="Helical" evidence="6">
    <location>
        <begin position="240"/>
        <end position="259"/>
    </location>
</feature>
<dbReference type="Pfam" id="PF11970">
    <property type="entry name" value="GPR_Gpa2_C"/>
    <property type="match status" value="1"/>
</dbReference>
<dbReference type="OrthoDB" id="100006at2759"/>
<feature type="transmembrane region" description="Helical" evidence="6">
    <location>
        <begin position="69"/>
        <end position="93"/>
    </location>
</feature>
<sequence length="389" mass="42081">MEQHWIPLGGKRAGMVADAVAGTVSLVCIIALVSYCTFLVLRHHRRSAFEKVTFEEDSRALRFLSSSSGVLFFNLLAGNALESFSFILVWIWISRGGMPSPPTPSCTAEGVFLELGAMGGALGSTWIALAMFAQIVWSYKVTTKVVAAVITFQWIVMFVMAAIGPLWVARNGGPFYASAGGWCWISKEYEMMRLYLRHLWVFSAAAFNLILYSIIAYKIVKRRRAAGGDAGTSRVVRLMLIYPLIYIVTVTPLAVSRLAAYGGKTWPPSVLLASGCVAALTGTFNCALYAFSRAIITFSPGSRTTSVGGGGGKAPSFSSRPPCTPNLPSLYVEDRNQGPQFSTPRPTWSRAVSFVVDEEEGRTMREGSSSSAGTILGSEGDKKGMLLPM</sequence>
<dbReference type="Proteomes" id="UP000193467">
    <property type="component" value="Unassembled WGS sequence"/>
</dbReference>
<evidence type="ECO:0000256" key="6">
    <source>
        <dbReference type="SAM" id="Phobius"/>
    </source>
</evidence>
<feature type="region of interest" description="Disordered" evidence="5">
    <location>
        <begin position="359"/>
        <end position="389"/>
    </location>
</feature>
<evidence type="ECO:0000313" key="8">
    <source>
        <dbReference type="EMBL" id="ORY90172.1"/>
    </source>
</evidence>
<feature type="transmembrane region" description="Helical" evidence="6">
    <location>
        <begin position="113"/>
        <end position="133"/>
    </location>
</feature>
<comment type="caution">
    <text evidence="8">The sequence shown here is derived from an EMBL/GenBank/DDBJ whole genome shotgun (WGS) entry which is preliminary data.</text>
</comment>
<dbReference type="PANTHER" id="PTHR23112:SF37">
    <property type="entry name" value="G PROTEIN-COUPLED RECEPTOR GPR1"/>
    <property type="match status" value="1"/>
</dbReference>
<gene>
    <name evidence="8" type="ORF">BCR35DRAFT_323669</name>
</gene>
<protein>
    <recommendedName>
        <fullName evidence="7">G protein-coupled receptor GPR1/2/3 C-terminal domain-containing protein</fullName>
    </recommendedName>
</protein>
<evidence type="ECO:0000313" key="9">
    <source>
        <dbReference type="Proteomes" id="UP000193467"/>
    </source>
</evidence>
<feature type="transmembrane region" description="Helical" evidence="6">
    <location>
        <begin position="199"/>
        <end position="220"/>
    </location>
</feature>
<feature type="region of interest" description="Disordered" evidence="5">
    <location>
        <begin position="304"/>
        <end position="323"/>
    </location>
</feature>
<evidence type="ECO:0000256" key="5">
    <source>
        <dbReference type="SAM" id="MobiDB-lite"/>
    </source>
</evidence>
<proteinExistence type="predicted"/>
<evidence type="ECO:0000256" key="1">
    <source>
        <dbReference type="ARBA" id="ARBA00004141"/>
    </source>
</evidence>
<dbReference type="PANTHER" id="PTHR23112">
    <property type="entry name" value="G PROTEIN-COUPLED RECEPTOR 157-RELATED"/>
    <property type="match status" value="1"/>
</dbReference>
<evidence type="ECO:0000256" key="3">
    <source>
        <dbReference type="ARBA" id="ARBA00022989"/>
    </source>
</evidence>
<dbReference type="InterPro" id="IPR022596">
    <property type="entry name" value="GPR1/2/3_C"/>
</dbReference>
<dbReference type="GO" id="GO:0004930">
    <property type="term" value="F:G protein-coupled receptor activity"/>
    <property type="evidence" value="ECO:0007669"/>
    <property type="project" value="TreeGrafter"/>
</dbReference>
<organism evidence="8 9">
    <name type="scientific">Leucosporidium creatinivorum</name>
    <dbReference type="NCBI Taxonomy" id="106004"/>
    <lineage>
        <taxon>Eukaryota</taxon>
        <taxon>Fungi</taxon>
        <taxon>Dikarya</taxon>
        <taxon>Basidiomycota</taxon>
        <taxon>Pucciniomycotina</taxon>
        <taxon>Microbotryomycetes</taxon>
        <taxon>Leucosporidiales</taxon>
        <taxon>Leucosporidium</taxon>
    </lineage>
</organism>
<dbReference type="Gene3D" id="1.20.1070.10">
    <property type="entry name" value="Rhodopsin 7-helix transmembrane proteins"/>
    <property type="match status" value="1"/>
</dbReference>
<dbReference type="STRING" id="106004.A0A1Y2G0K7"/>
<dbReference type="AlphaFoldDB" id="A0A1Y2G0K7"/>
<keyword evidence="2 6" id="KW-0812">Transmembrane</keyword>
<reference evidence="8 9" key="1">
    <citation type="submission" date="2016-07" db="EMBL/GenBank/DDBJ databases">
        <title>Pervasive Adenine N6-methylation of Active Genes in Fungi.</title>
        <authorList>
            <consortium name="DOE Joint Genome Institute"/>
            <person name="Mondo S.J."/>
            <person name="Dannebaum R.O."/>
            <person name="Kuo R.C."/>
            <person name="Labutti K."/>
            <person name="Haridas S."/>
            <person name="Kuo A."/>
            <person name="Salamov A."/>
            <person name="Ahrendt S.R."/>
            <person name="Lipzen A."/>
            <person name="Sullivan W."/>
            <person name="Andreopoulos W.B."/>
            <person name="Clum A."/>
            <person name="Lindquist E."/>
            <person name="Daum C."/>
            <person name="Ramamoorthy G.K."/>
            <person name="Gryganskyi A."/>
            <person name="Culley D."/>
            <person name="Magnuson J.K."/>
            <person name="James T.Y."/>
            <person name="O'Malley M.A."/>
            <person name="Stajich J.E."/>
            <person name="Spatafora J.W."/>
            <person name="Visel A."/>
            <person name="Grigoriev I.V."/>
        </authorList>
    </citation>
    <scope>NUCLEOTIDE SEQUENCE [LARGE SCALE GENOMIC DNA]</scope>
    <source>
        <strain evidence="8 9">62-1032</strain>
    </source>
</reference>
<feature type="transmembrane region" description="Helical" evidence="6">
    <location>
        <begin position="20"/>
        <end position="41"/>
    </location>
</feature>
<evidence type="ECO:0000259" key="7">
    <source>
        <dbReference type="Pfam" id="PF11970"/>
    </source>
</evidence>
<accession>A0A1Y2G0K7</accession>
<comment type="subcellular location">
    <subcellularLocation>
        <location evidence="1">Membrane</location>
        <topology evidence="1">Multi-pass membrane protein</topology>
    </subcellularLocation>
</comment>
<keyword evidence="3 6" id="KW-1133">Transmembrane helix</keyword>